<dbReference type="Pfam" id="PF00626">
    <property type="entry name" value="Gelsolin"/>
    <property type="match status" value="6"/>
</dbReference>
<feature type="domain" description="HP" evidence="6">
    <location>
        <begin position="773"/>
        <end position="839"/>
    </location>
</feature>
<dbReference type="FunFam" id="3.40.20.10:FF:000001">
    <property type="entry name" value="Gelsolin"/>
    <property type="match status" value="1"/>
</dbReference>
<dbReference type="PRINTS" id="PR00597">
    <property type="entry name" value="GELSOLIN"/>
</dbReference>
<dbReference type="GO" id="GO:0051014">
    <property type="term" value="P:actin filament severing"/>
    <property type="evidence" value="ECO:0007669"/>
    <property type="project" value="TreeGrafter"/>
</dbReference>
<dbReference type="SUPFAM" id="SSF55753">
    <property type="entry name" value="Actin depolymerizing proteins"/>
    <property type="match status" value="4"/>
</dbReference>
<dbReference type="FunFam" id="3.40.20.10:FF:000005">
    <property type="entry name" value="Gelsolin"/>
    <property type="match status" value="1"/>
</dbReference>
<dbReference type="InterPro" id="IPR003128">
    <property type="entry name" value="Villin_headpiece"/>
</dbReference>
<feature type="compositionally biased region" description="Low complexity" evidence="5">
    <location>
        <begin position="757"/>
        <end position="774"/>
    </location>
</feature>
<dbReference type="Bgee" id="ENSCHIG00000021533">
    <property type="expression patterns" value="Expressed in metanephros cortex and 11 other cell types or tissues"/>
</dbReference>
<dbReference type="CDD" id="cd11288">
    <property type="entry name" value="gelsolin_S5_like"/>
    <property type="match status" value="1"/>
</dbReference>
<evidence type="ECO:0000256" key="1">
    <source>
        <dbReference type="ARBA" id="ARBA00008418"/>
    </source>
</evidence>
<keyword evidence="8" id="KW-1185">Reference proteome</keyword>
<dbReference type="CDD" id="cd11293">
    <property type="entry name" value="gelsolin_S4_like"/>
    <property type="match status" value="1"/>
</dbReference>
<dbReference type="Ensembl" id="ENSCHIT00000032190.1">
    <property type="protein sequence ID" value="ENSCHIP00000024330.1"/>
    <property type="gene ID" value="ENSCHIG00000021533.1"/>
</dbReference>
<dbReference type="InterPro" id="IPR007122">
    <property type="entry name" value="Villin/Gelsolin"/>
</dbReference>
<dbReference type="PANTHER" id="PTHR11977:SF30">
    <property type="entry name" value="VILLIN-LIKE PROTEIN"/>
    <property type="match status" value="1"/>
</dbReference>
<comment type="similarity">
    <text evidence="1">Belongs to the villin/gelsolin family.</text>
</comment>
<dbReference type="InterPro" id="IPR007123">
    <property type="entry name" value="Gelsolin-like_dom"/>
</dbReference>
<evidence type="ECO:0000313" key="8">
    <source>
        <dbReference type="Proteomes" id="UP000291000"/>
    </source>
</evidence>
<evidence type="ECO:0000256" key="3">
    <source>
        <dbReference type="ARBA" id="ARBA00022737"/>
    </source>
</evidence>
<dbReference type="GO" id="GO:0008154">
    <property type="term" value="P:actin polymerization or depolymerization"/>
    <property type="evidence" value="ECO:0007669"/>
    <property type="project" value="TreeGrafter"/>
</dbReference>
<dbReference type="Gene3D" id="1.10.950.10">
    <property type="entry name" value="Villin headpiece domain"/>
    <property type="match status" value="1"/>
</dbReference>
<evidence type="ECO:0000313" key="7">
    <source>
        <dbReference type="Ensembl" id="ENSCHIP00000024330.1"/>
    </source>
</evidence>
<feature type="region of interest" description="Disordered" evidence="5">
    <location>
        <begin position="757"/>
        <end position="781"/>
    </location>
</feature>
<dbReference type="GO" id="GO:0051015">
    <property type="term" value="F:actin filament binding"/>
    <property type="evidence" value="ECO:0007669"/>
    <property type="project" value="InterPro"/>
</dbReference>
<dbReference type="CDD" id="cd11289">
    <property type="entry name" value="gelsolin_S2_like"/>
    <property type="match status" value="1"/>
</dbReference>
<dbReference type="CDD" id="cd11292">
    <property type="entry name" value="gelsolin_S3_like"/>
    <property type="match status" value="1"/>
</dbReference>
<dbReference type="SUPFAM" id="SSF82754">
    <property type="entry name" value="C-terminal, gelsolin-like domain of Sec23/24"/>
    <property type="match status" value="2"/>
</dbReference>
<dbReference type="Pfam" id="PF02209">
    <property type="entry name" value="VHP"/>
    <property type="match status" value="1"/>
</dbReference>
<keyword evidence="2" id="KW-0117">Actin capping</keyword>
<dbReference type="AlphaFoldDB" id="A0A452FIM6"/>
<evidence type="ECO:0000256" key="5">
    <source>
        <dbReference type="SAM" id="MobiDB-lite"/>
    </source>
</evidence>
<dbReference type="PANTHER" id="PTHR11977">
    <property type="entry name" value="VILLIN"/>
    <property type="match status" value="1"/>
</dbReference>
<dbReference type="Gene3D" id="3.40.20.10">
    <property type="entry name" value="Severin"/>
    <property type="match status" value="6"/>
</dbReference>
<evidence type="ECO:0000259" key="6">
    <source>
        <dbReference type="PROSITE" id="PS51089"/>
    </source>
</evidence>
<evidence type="ECO:0000256" key="4">
    <source>
        <dbReference type="ARBA" id="ARBA00023203"/>
    </source>
</evidence>
<dbReference type="SUPFAM" id="SSF47050">
    <property type="entry name" value="VHP, Villin headpiece domain"/>
    <property type="match status" value="1"/>
</dbReference>
<reference evidence="7" key="2">
    <citation type="submission" date="2025-08" db="UniProtKB">
        <authorList>
            <consortium name="Ensembl"/>
        </authorList>
    </citation>
    <scope>IDENTIFICATION</scope>
</reference>
<dbReference type="GeneTree" id="ENSGT00940000160253"/>
<dbReference type="PROSITE" id="PS51089">
    <property type="entry name" value="HP"/>
    <property type="match status" value="1"/>
</dbReference>
<dbReference type="SMART" id="SM00262">
    <property type="entry name" value="GEL"/>
    <property type="match status" value="6"/>
</dbReference>
<keyword evidence="3" id="KW-0677">Repeat</keyword>
<dbReference type="EMBL" id="LWLT01000024">
    <property type="status" value="NOT_ANNOTATED_CDS"/>
    <property type="molecule type" value="Genomic_DNA"/>
</dbReference>
<dbReference type="InterPro" id="IPR036886">
    <property type="entry name" value="Villin_headpiece_dom_sf"/>
</dbReference>
<keyword evidence="4" id="KW-0009">Actin-binding</keyword>
<sequence>GKGDEGTPGREGGTLLSQNLQMVPVPEPAYGNFFEKHCYVVLHVPQRLKATPGAPKDLHYWIGKMAGAGAEGAPGSLLRHLKEALGGAAVQHREVQGRESACFRSYFRSGIIYRKGGLASARKHVETNVYNIQRLLRIRGGKHVSATEVELSWHSFNKSDVFLLDLGRLMIQWNGPKASAAKKARGLFLTHSLRDRERGGRAQVSVVDDEAEATDLMEIMEAVLGHRVRNLHAAMPSKRMSELQKANVHLYQICQKSKDLVVQELSTCPLTQDLLQEENCYMLDQGSFKIYVWQGRLASLQERGAAFRRALVSFIQAKGYPSYTSVEVMDDGAESAGFKQLFRSWSGQQRKNKNLSGMGKLLQVKLDVGKLHSQPELAAQLRMVDDASGSVQVWCVQDSCRRPVDPKRHGQLCADCCYLVLYTYRRMGLIQHVLYLWQGLQATAHEISALRANAEELDLWYHGALVQEHVTMGSEPPHFLAIFQGQLMIFQGRPSHSRKGHPAPTVSLFHIQGTDSYNTRTVEVPARASALNSNDVFLLVTANLCYLWFGKGCSGDQREMARTVVTIISREDMEIVLEGQEPPDFWEALGGQAPYCSNKRPPEDVCDFQPRLFECSCQAGPLVLTEVVFFSQEDLDKYDVMLLDAWQEIFLWLGAAASEWKQKAVAWGQEYLKTHPAGRSLATPIVLVKQGHEPPTFTGWFCSWDPYKWNVRGGHPDTLRGIITLPRDLRSLSRWPGNDRAGPLALRALKSSEDSSESWSSLSEVGPRSSPRSLGSGGLPQEQLRHRAAKDLPEGVDPAHKEAYLSDSDFQDIFGKSKEEFYSMAKWRQQQEKKQLGFF</sequence>
<dbReference type="Proteomes" id="UP000291000">
    <property type="component" value="Chromosome 22"/>
</dbReference>
<dbReference type="GO" id="GO:0051016">
    <property type="term" value="P:barbed-end actin filament capping"/>
    <property type="evidence" value="ECO:0007669"/>
    <property type="project" value="TreeGrafter"/>
</dbReference>
<accession>A0A452FIM6</accession>
<dbReference type="STRING" id="9925.ENSCHIP00000024330"/>
<name>A0A452FIM6_CAPHI</name>
<dbReference type="GO" id="GO:0005546">
    <property type="term" value="F:phosphatidylinositol-4,5-bisphosphate binding"/>
    <property type="evidence" value="ECO:0007669"/>
    <property type="project" value="TreeGrafter"/>
</dbReference>
<dbReference type="GO" id="GO:0005737">
    <property type="term" value="C:cytoplasm"/>
    <property type="evidence" value="ECO:0007669"/>
    <property type="project" value="TreeGrafter"/>
</dbReference>
<dbReference type="CDD" id="cd11291">
    <property type="entry name" value="gelsolin_S6_like"/>
    <property type="match status" value="1"/>
</dbReference>
<evidence type="ECO:0000256" key="2">
    <source>
        <dbReference type="ARBA" id="ARBA00022467"/>
    </source>
</evidence>
<organism evidence="7 8">
    <name type="scientific">Capra hircus</name>
    <name type="common">Goat</name>
    <dbReference type="NCBI Taxonomy" id="9925"/>
    <lineage>
        <taxon>Eukaryota</taxon>
        <taxon>Metazoa</taxon>
        <taxon>Chordata</taxon>
        <taxon>Craniata</taxon>
        <taxon>Vertebrata</taxon>
        <taxon>Euteleostomi</taxon>
        <taxon>Mammalia</taxon>
        <taxon>Eutheria</taxon>
        <taxon>Laurasiatheria</taxon>
        <taxon>Artiodactyla</taxon>
        <taxon>Ruminantia</taxon>
        <taxon>Pecora</taxon>
        <taxon>Bovidae</taxon>
        <taxon>Caprinae</taxon>
        <taxon>Capra</taxon>
    </lineage>
</organism>
<dbReference type="GO" id="GO:0015629">
    <property type="term" value="C:actin cytoskeleton"/>
    <property type="evidence" value="ECO:0007669"/>
    <property type="project" value="TreeGrafter"/>
</dbReference>
<reference evidence="7" key="3">
    <citation type="submission" date="2025-09" db="UniProtKB">
        <authorList>
            <consortium name="Ensembl"/>
        </authorList>
    </citation>
    <scope>IDENTIFICATION</scope>
</reference>
<protein>
    <submittedName>
        <fullName evidence="7">Villin like</fullName>
    </submittedName>
</protein>
<dbReference type="SMART" id="SM00153">
    <property type="entry name" value="VHP"/>
    <property type="match status" value="1"/>
</dbReference>
<dbReference type="InterPro" id="IPR036180">
    <property type="entry name" value="Gelsolin-like_dom_sf"/>
</dbReference>
<reference evidence="7 8" key="1">
    <citation type="submission" date="2016-04" db="EMBL/GenBank/DDBJ databases">
        <title>Polished mammalian reference genomes with single-molecule sequencing and chromosome conformation capture applied to the Capra hircus genome.</title>
        <authorList>
            <person name="Bickhart D.M."/>
            <person name="Koren S."/>
            <person name="Rosen B."/>
            <person name="Hastie A."/>
            <person name="Liachko I."/>
            <person name="Sullivan S.T."/>
            <person name="Burton J."/>
            <person name="Sayre B.L."/>
            <person name="Huson H.J."/>
            <person name="Lee J."/>
            <person name="Lam E."/>
            <person name="Kelley C.M."/>
            <person name="Hutchison J.L."/>
            <person name="Zhou Y."/>
            <person name="Sun J."/>
            <person name="Crisa A."/>
            <person name="Schwartz J.C."/>
            <person name="Hammond J.A."/>
            <person name="Schroeder S.G."/>
            <person name="Liu G.E."/>
            <person name="Dunham M."/>
            <person name="Shendure J."/>
            <person name="Sonstegard T.S."/>
            <person name="Phillippy A.M."/>
            <person name="Van Tassell C.P."/>
            <person name="Smith T.P."/>
        </authorList>
    </citation>
    <scope>NUCLEOTIDE SEQUENCE [LARGE SCALE GENOMIC DNA]</scope>
</reference>
<dbReference type="OMA" id="LIFVWIG"/>
<gene>
    <name evidence="7" type="primary">VILL</name>
</gene>
<proteinExistence type="inferred from homology"/>
<dbReference type="InterPro" id="IPR029006">
    <property type="entry name" value="ADF-H/Gelsolin-like_dom_sf"/>
</dbReference>